<dbReference type="GO" id="GO:0016020">
    <property type="term" value="C:membrane"/>
    <property type="evidence" value="ECO:0007669"/>
    <property type="project" value="UniProtKB-SubCell"/>
</dbReference>
<name>A0A371BXG7_YARLL</name>
<keyword evidence="3" id="KW-1133">Transmembrane helix</keyword>
<sequence length="152" mass="16797">MSFPLDFKYVIAATSLYPVLGFFQTLNTGYWRAQSKTPLPLLFADTSVPAKEPKLELARQRFNCAQKAHMQFNENAALTLVAGWISGLYYPQLAASLLLTWAVSRFAYVIAYSKGNPDNRKIPALINLGSQIVLIGAAVISGFCPVVKTFFN</sequence>
<dbReference type="InterPro" id="IPR050997">
    <property type="entry name" value="MAPEG"/>
</dbReference>
<proteinExistence type="predicted"/>
<evidence type="ECO:0000313" key="6">
    <source>
        <dbReference type="Proteomes" id="UP000256601"/>
    </source>
</evidence>
<comment type="subcellular location">
    <subcellularLocation>
        <location evidence="1">Membrane</location>
        <topology evidence="1">Multi-pass membrane protein</topology>
    </subcellularLocation>
</comment>
<dbReference type="OrthoDB" id="410651at2759"/>
<accession>A0A371BXG7</accession>
<dbReference type="SUPFAM" id="SSF161084">
    <property type="entry name" value="MAPEG domain-like"/>
    <property type="match status" value="1"/>
</dbReference>
<organism evidence="5 6">
    <name type="scientific">Yarrowia lipolytica</name>
    <name type="common">Candida lipolytica</name>
    <dbReference type="NCBI Taxonomy" id="4952"/>
    <lineage>
        <taxon>Eukaryota</taxon>
        <taxon>Fungi</taxon>
        <taxon>Dikarya</taxon>
        <taxon>Ascomycota</taxon>
        <taxon>Saccharomycotina</taxon>
        <taxon>Dipodascomycetes</taxon>
        <taxon>Dipodascales</taxon>
        <taxon>Dipodascales incertae sedis</taxon>
        <taxon>Yarrowia</taxon>
    </lineage>
</organism>
<dbReference type="VEuPathDB" id="FungiDB:YALI0_E19745g"/>
<keyword evidence="4" id="KW-0472">Membrane</keyword>
<dbReference type="GO" id="GO:0005783">
    <property type="term" value="C:endoplasmic reticulum"/>
    <property type="evidence" value="ECO:0007669"/>
    <property type="project" value="TreeGrafter"/>
</dbReference>
<evidence type="ECO:0000256" key="3">
    <source>
        <dbReference type="ARBA" id="ARBA00022989"/>
    </source>
</evidence>
<dbReference type="GO" id="GO:0004602">
    <property type="term" value="F:glutathione peroxidase activity"/>
    <property type="evidence" value="ECO:0007669"/>
    <property type="project" value="TreeGrafter"/>
</dbReference>
<dbReference type="Proteomes" id="UP000256601">
    <property type="component" value="Unassembled WGS sequence"/>
</dbReference>
<keyword evidence="2" id="KW-0812">Transmembrane</keyword>
<evidence type="ECO:0000256" key="2">
    <source>
        <dbReference type="ARBA" id="ARBA00022692"/>
    </source>
</evidence>
<dbReference type="Pfam" id="PF01124">
    <property type="entry name" value="MAPEG"/>
    <property type="match status" value="1"/>
</dbReference>
<evidence type="ECO:0000313" key="5">
    <source>
        <dbReference type="EMBL" id="RDW22777.1"/>
    </source>
</evidence>
<protein>
    <submittedName>
        <fullName evidence="5">Uncharacterized protein</fullName>
    </submittedName>
</protein>
<dbReference type="GO" id="GO:0005635">
    <property type="term" value="C:nuclear envelope"/>
    <property type="evidence" value="ECO:0007669"/>
    <property type="project" value="TreeGrafter"/>
</dbReference>
<evidence type="ECO:0000256" key="4">
    <source>
        <dbReference type="ARBA" id="ARBA00023136"/>
    </source>
</evidence>
<dbReference type="VEuPathDB" id="FungiDB:YALI1_E04312g"/>
<dbReference type="AlphaFoldDB" id="A0A371BXG7"/>
<dbReference type="Gene3D" id="1.20.120.550">
    <property type="entry name" value="Membrane associated eicosanoid/glutathione metabolism-like domain"/>
    <property type="match status" value="1"/>
</dbReference>
<dbReference type="GO" id="GO:0004364">
    <property type="term" value="F:glutathione transferase activity"/>
    <property type="evidence" value="ECO:0007669"/>
    <property type="project" value="TreeGrafter"/>
</dbReference>
<dbReference type="EMBL" id="KZ859153">
    <property type="protein sequence ID" value="RDW22777.1"/>
    <property type="molecule type" value="Genomic_DNA"/>
</dbReference>
<dbReference type="FunFam" id="1.20.120.550:FF:000009">
    <property type="entry name" value="YALI0E19745p"/>
    <property type="match status" value="1"/>
</dbReference>
<dbReference type="InterPro" id="IPR001129">
    <property type="entry name" value="Membr-assoc_MAPEG"/>
</dbReference>
<dbReference type="InterPro" id="IPR023352">
    <property type="entry name" value="MAPEG-like_dom_sf"/>
</dbReference>
<reference evidence="5 6" key="1">
    <citation type="submission" date="2018-07" db="EMBL/GenBank/DDBJ databases">
        <title>Draft Genome Assemblies for Five Robust Yarrowia lipolytica Strains Exhibiting High Lipid Production and Pentose Sugar Utilization and Sugar Alcohol Secretion from Undetoxified Lignocellulosic Biomass Hydrolysates.</title>
        <authorList>
            <consortium name="DOE Joint Genome Institute"/>
            <person name="Walker C."/>
            <person name="Ryu S."/>
            <person name="Na H."/>
            <person name="Zane M."/>
            <person name="LaButti K."/>
            <person name="Lipzen A."/>
            <person name="Haridas S."/>
            <person name="Barry K."/>
            <person name="Grigoriev I.V."/>
            <person name="Quarterman J."/>
            <person name="Slininger P."/>
            <person name="Dien B."/>
            <person name="Trinh C.T."/>
        </authorList>
    </citation>
    <scope>NUCLEOTIDE SEQUENCE [LARGE SCALE GENOMIC DNA]</scope>
    <source>
        <strain evidence="5 6">YB392</strain>
    </source>
</reference>
<evidence type="ECO:0000256" key="1">
    <source>
        <dbReference type="ARBA" id="ARBA00004141"/>
    </source>
</evidence>
<dbReference type="PANTHER" id="PTHR10250:SF26">
    <property type="entry name" value="GLUTATHIONE S-TRANSFERASE 3, MITOCHONDRIAL"/>
    <property type="match status" value="1"/>
</dbReference>
<dbReference type="PANTHER" id="PTHR10250">
    <property type="entry name" value="MICROSOMAL GLUTATHIONE S-TRANSFERASE"/>
    <property type="match status" value="1"/>
</dbReference>
<gene>
    <name evidence="5" type="ORF">B0I71DRAFT_137023</name>
</gene>
<dbReference type="OMA" id="VIFNCIQ"/>